<keyword evidence="3" id="KW-0159">Chromosome partition</keyword>
<gene>
    <name evidence="6" type="ORF">BHW43_11060</name>
</gene>
<dbReference type="Pfam" id="PF17762">
    <property type="entry name" value="HTH_ParB"/>
    <property type="match status" value="1"/>
</dbReference>
<dbReference type="Gene3D" id="3.90.1530.30">
    <property type="match status" value="1"/>
</dbReference>
<dbReference type="FunFam" id="1.10.10.2830:FF:000001">
    <property type="entry name" value="Chromosome partitioning protein ParB"/>
    <property type="match status" value="1"/>
</dbReference>
<dbReference type="EMBL" id="MNTG01000048">
    <property type="protein sequence ID" value="OLA36162.1"/>
    <property type="molecule type" value="Genomic_DNA"/>
</dbReference>
<dbReference type="GO" id="GO:0003677">
    <property type="term" value="F:DNA binding"/>
    <property type="evidence" value="ECO:0007669"/>
    <property type="project" value="UniProtKB-KW"/>
</dbReference>
<dbReference type="GO" id="GO:0009295">
    <property type="term" value="C:nucleoid"/>
    <property type="evidence" value="ECO:0007669"/>
    <property type="project" value="UniProtKB-SubCell"/>
</dbReference>
<dbReference type="InterPro" id="IPR004437">
    <property type="entry name" value="ParB/RepB/Spo0J"/>
</dbReference>
<protein>
    <recommendedName>
        <fullName evidence="5">HTH cro/C1-type domain-containing protein</fullName>
    </recommendedName>
</protein>
<evidence type="ECO:0000256" key="2">
    <source>
        <dbReference type="ARBA" id="ARBA00006295"/>
    </source>
</evidence>
<dbReference type="SUPFAM" id="SSF109709">
    <property type="entry name" value="KorB DNA-binding domain-like"/>
    <property type="match status" value="1"/>
</dbReference>
<proteinExistence type="inferred from homology"/>
<dbReference type="PANTHER" id="PTHR33375">
    <property type="entry name" value="CHROMOSOME-PARTITIONING PROTEIN PARB-RELATED"/>
    <property type="match status" value="1"/>
</dbReference>
<name>A0A1Q6R1A4_9FIRM</name>
<evidence type="ECO:0000256" key="3">
    <source>
        <dbReference type="ARBA" id="ARBA00022829"/>
    </source>
</evidence>
<dbReference type="RefSeq" id="WP_303680570.1">
    <property type="nucleotide sequence ID" value="NZ_MNTG01000048.1"/>
</dbReference>
<dbReference type="PROSITE" id="PS50943">
    <property type="entry name" value="HTH_CROC1"/>
    <property type="match status" value="1"/>
</dbReference>
<dbReference type="GO" id="GO:0005694">
    <property type="term" value="C:chromosome"/>
    <property type="evidence" value="ECO:0007669"/>
    <property type="project" value="TreeGrafter"/>
</dbReference>
<evidence type="ECO:0000313" key="7">
    <source>
        <dbReference type="Proteomes" id="UP000186777"/>
    </source>
</evidence>
<comment type="subcellular location">
    <subcellularLocation>
        <location evidence="1">Cytoplasm</location>
        <location evidence="1">Nucleoid</location>
    </subcellularLocation>
</comment>
<keyword evidence="4" id="KW-0238">DNA-binding</keyword>
<evidence type="ECO:0000313" key="6">
    <source>
        <dbReference type="EMBL" id="OLA36162.1"/>
    </source>
</evidence>
<dbReference type="InterPro" id="IPR050336">
    <property type="entry name" value="Chromosome_partition/occlusion"/>
</dbReference>
<dbReference type="SMART" id="SM00470">
    <property type="entry name" value="ParB"/>
    <property type="match status" value="1"/>
</dbReference>
<dbReference type="PANTHER" id="PTHR33375:SF1">
    <property type="entry name" value="CHROMOSOME-PARTITIONING PROTEIN PARB-RELATED"/>
    <property type="match status" value="1"/>
</dbReference>
<organism evidence="6 7">
    <name type="scientific">Phascolarctobacterium succinatutens</name>
    <dbReference type="NCBI Taxonomy" id="626940"/>
    <lineage>
        <taxon>Bacteria</taxon>
        <taxon>Bacillati</taxon>
        <taxon>Bacillota</taxon>
        <taxon>Negativicutes</taxon>
        <taxon>Acidaminococcales</taxon>
        <taxon>Acidaminococcaceae</taxon>
        <taxon>Phascolarctobacterium</taxon>
    </lineage>
</organism>
<dbReference type="AlphaFoldDB" id="A0A1Q6R1A4"/>
<dbReference type="CDD" id="cd00093">
    <property type="entry name" value="HTH_XRE"/>
    <property type="match status" value="1"/>
</dbReference>
<comment type="caution">
    <text evidence="6">The sequence shown here is derived from an EMBL/GenBank/DDBJ whole genome shotgun (WGS) entry which is preliminary data.</text>
</comment>
<dbReference type="Pfam" id="PF02195">
    <property type="entry name" value="ParB_N"/>
    <property type="match status" value="1"/>
</dbReference>
<dbReference type="Proteomes" id="UP000186777">
    <property type="component" value="Unassembled WGS sequence"/>
</dbReference>
<dbReference type="InterPro" id="IPR003115">
    <property type="entry name" value="ParB_N"/>
</dbReference>
<reference evidence="6 7" key="1">
    <citation type="journal article" date="2016" name="Nat. Biotechnol.">
        <title>Measurement of bacterial replication rates in microbial communities.</title>
        <authorList>
            <person name="Brown C.T."/>
            <person name="Olm M.R."/>
            <person name="Thomas B.C."/>
            <person name="Banfield J.F."/>
        </authorList>
    </citation>
    <scope>NUCLEOTIDE SEQUENCE [LARGE SCALE GENOMIC DNA]</scope>
    <source>
        <strain evidence="6">46_33</strain>
    </source>
</reference>
<evidence type="ECO:0000259" key="5">
    <source>
        <dbReference type="PROSITE" id="PS50943"/>
    </source>
</evidence>
<evidence type="ECO:0000256" key="4">
    <source>
        <dbReference type="ARBA" id="ARBA00023125"/>
    </source>
</evidence>
<dbReference type="InterPro" id="IPR036086">
    <property type="entry name" value="ParB/Sulfiredoxin_sf"/>
</dbReference>
<dbReference type="InterPro" id="IPR001387">
    <property type="entry name" value="Cro/C1-type_HTH"/>
</dbReference>
<dbReference type="Gene3D" id="1.10.10.2830">
    <property type="match status" value="1"/>
</dbReference>
<dbReference type="GO" id="GO:0045881">
    <property type="term" value="P:positive regulation of sporulation resulting in formation of a cellular spore"/>
    <property type="evidence" value="ECO:0007669"/>
    <property type="project" value="TreeGrafter"/>
</dbReference>
<dbReference type="InterPro" id="IPR041468">
    <property type="entry name" value="HTH_ParB/Spo0J"/>
</dbReference>
<accession>A0A1Q6R1A4</accession>
<dbReference type="GO" id="GO:0007059">
    <property type="term" value="P:chromosome segregation"/>
    <property type="evidence" value="ECO:0007669"/>
    <property type="project" value="UniProtKB-KW"/>
</dbReference>
<feature type="domain" description="HTH cro/C1-type" evidence="5">
    <location>
        <begin position="137"/>
        <end position="167"/>
    </location>
</feature>
<dbReference type="FunFam" id="3.90.1530.30:FF:000001">
    <property type="entry name" value="Chromosome partitioning protein ParB"/>
    <property type="match status" value="1"/>
</dbReference>
<dbReference type="SUPFAM" id="SSF110849">
    <property type="entry name" value="ParB/Sulfiredoxin"/>
    <property type="match status" value="1"/>
</dbReference>
<dbReference type="CDD" id="cd16393">
    <property type="entry name" value="SPO0J_N"/>
    <property type="match status" value="1"/>
</dbReference>
<comment type="similarity">
    <text evidence="2">Belongs to the ParB family.</text>
</comment>
<evidence type="ECO:0000256" key="1">
    <source>
        <dbReference type="ARBA" id="ARBA00004453"/>
    </source>
</evidence>
<dbReference type="NCBIfam" id="TIGR00180">
    <property type="entry name" value="parB_part"/>
    <property type="match status" value="1"/>
</dbReference>
<sequence length="330" mass="37263">MSKKGGLGKGLGAIFGENTSPAVEKAQEPARAAQELLIKNIAANPYQPRCNFDEEKLQELAASIKEFGVVQPVVVRKKGRSYELVAGERRLRAAGLAGLTKVPAIVKDYDDAKMMEIALIENIQRHDLNPIEEAQGLRRLMQEFKLTQEQTAEKVGRSRSAVTNILRLLNLPEQVQKQIINGVLTMGQAKQLLGLPKTEQMCEVAEAIIANGWSSRMTEEVVRKLKEGKKLKIVRELIEEEAKNKDNKEKKPKREPTENDIFCHDFEQRLVEFLGTKVKVVPKLDEQGRQGGTIHIEYYSAEDLERIYEVLQQGRHEDKPHNGEPKRLNV</sequence>
<dbReference type="STRING" id="626940.BHW43_11060"/>